<comment type="caution">
    <text evidence="2">The sequence shown here is derived from an EMBL/GenBank/DDBJ whole genome shotgun (WGS) entry which is preliminary data.</text>
</comment>
<dbReference type="PROSITE" id="PS50157">
    <property type="entry name" value="ZINC_FINGER_C2H2_2"/>
    <property type="match status" value="1"/>
</dbReference>
<dbReference type="SUPFAM" id="SSF57667">
    <property type="entry name" value="beta-beta-alpha zinc fingers"/>
    <property type="match status" value="1"/>
</dbReference>
<sequence>EEKIKMPKLTKKQKVGVGLGIFGLITAVVAATRAKAAPPEYCCPYCPDCFATYQELVDHVRDVHPGERIPIPIDWD</sequence>
<dbReference type="InterPro" id="IPR013087">
    <property type="entry name" value="Znf_C2H2_type"/>
</dbReference>
<dbReference type="EMBL" id="BARW01028067">
    <property type="protein sequence ID" value="GAJ08854.1"/>
    <property type="molecule type" value="Genomic_DNA"/>
</dbReference>
<feature type="domain" description="C2H2-type" evidence="1">
    <location>
        <begin position="41"/>
        <end position="69"/>
    </location>
</feature>
<accession>X1TUC1</accession>
<protein>
    <recommendedName>
        <fullName evidence="1">C2H2-type domain-containing protein</fullName>
    </recommendedName>
</protein>
<evidence type="ECO:0000313" key="2">
    <source>
        <dbReference type="EMBL" id="GAJ08854.1"/>
    </source>
</evidence>
<dbReference type="Gene3D" id="3.30.160.60">
    <property type="entry name" value="Classic Zinc Finger"/>
    <property type="match status" value="1"/>
</dbReference>
<evidence type="ECO:0000259" key="1">
    <source>
        <dbReference type="PROSITE" id="PS50157"/>
    </source>
</evidence>
<dbReference type="AlphaFoldDB" id="X1TUC1"/>
<name>X1TUC1_9ZZZZ</name>
<gene>
    <name evidence="2" type="ORF">S12H4_45397</name>
</gene>
<dbReference type="SMART" id="SM00355">
    <property type="entry name" value="ZnF_C2H2"/>
    <property type="match status" value="1"/>
</dbReference>
<dbReference type="PROSITE" id="PS00028">
    <property type="entry name" value="ZINC_FINGER_C2H2_1"/>
    <property type="match status" value="1"/>
</dbReference>
<feature type="non-terminal residue" evidence="2">
    <location>
        <position position="1"/>
    </location>
</feature>
<organism evidence="2">
    <name type="scientific">marine sediment metagenome</name>
    <dbReference type="NCBI Taxonomy" id="412755"/>
    <lineage>
        <taxon>unclassified sequences</taxon>
        <taxon>metagenomes</taxon>
        <taxon>ecological metagenomes</taxon>
    </lineage>
</organism>
<proteinExistence type="predicted"/>
<reference evidence="2" key="1">
    <citation type="journal article" date="2014" name="Front. Microbiol.">
        <title>High frequency of phylogenetically diverse reductive dehalogenase-homologous genes in deep subseafloor sedimentary metagenomes.</title>
        <authorList>
            <person name="Kawai M."/>
            <person name="Futagami T."/>
            <person name="Toyoda A."/>
            <person name="Takaki Y."/>
            <person name="Nishi S."/>
            <person name="Hori S."/>
            <person name="Arai W."/>
            <person name="Tsubouchi T."/>
            <person name="Morono Y."/>
            <person name="Uchiyama I."/>
            <person name="Ito T."/>
            <person name="Fujiyama A."/>
            <person name="Inagaki F."/>
            <person name="Takami H."/>
        </authorList>
    </citation>
    <scope>NUCLEOTIDE SEQUENCE</scope>
    <source>
        <strain evidence="2">Expedition CK06-06</strain>
    </source>
</reference>
<dbReference type="InterPro" id="IPR036236">
    <property type="entry name" value="Znf_C2H2_sf"/>
</dbReference>